<evidence type="ECO:0000256" key="1">
    <source>
        <dbReference type="ARBA" id="ARBA00004496"/>
    </source>
</evidence>
<comment type="catalytic activity">
    <reaction evidence="11">
        <text>1,2-dioctanoyl-sn-glycero-3-phospho-(1D-myo-inositol-3,4,5-trisphosphate) + H2O = 1,2-dioctanoyl-sn-glycero-3-phospho-(1D-myo-inositol-4,5-bisphosphate) + phosphate</text>
        <dbReference type="Rhea" id="RHEA:43552"/>
        <dbReference type="ChEBI" id="CHEBI:15377"/>
        <dbReference type="ChEBI" id="CHEBI:43474"/>
        <dbReference type="ChEBI" id="CHEBI:83416"/>
        <dbReference type="ChEBI" id="CHEBI:83419"/>
    </reaction>
    <physiologicalReaction direction="left-to-right" evidence="11">
        <dbReference type="Rhea" id="RHEA:43553"/>
    </physiologicalReaction>
</comment>
<dbReference type="GO" id="GO:0016314">
    <property type="term" value="F:phosphatidylinositol-3,4,5-trisphosphate 3-phosphatase activity"/>
    <property type="evidence" value="ECO:0007669"/>
    <property type="project" value="UniProtKB-EC"/>
</dbReference>
<dbReference type="InterPro" id="IPR029021">
    <property type="entry name" value="Prot-tyrosine_phosphatase-like"/>
</dbReference>
<keyword evidence="7" id="KW-0378">Hydrolase</keyword>
<dbReference type="GO" id="GO:0042995">
    <property type="term" value="C:cell projection"/>
    <property type="evidence" value="ECO:0007669"/>
    <property type="project" value="TreeGrafter"/>
</dbReference>
<comment type="catalytic activity">
    <reaction evidence="14">
        <text>a 1,2-diacyl-sn-glycero-3-phospho-(1D-myo-inositol-3,4,5-trisphosphate) + H2O = a 1,2-diacyl-sn-glycero-3-phospho-(1D-myo-inositol-4,5-bisphosphate) + phosphate</text>
        <dbReference type="Rhea" id="RHEA:25017"/>
        <dbReference type="ChEBI" id="CHEBI:15377"/>
        <dbReference type="ChEBI" id="CHEBI:43474"/>
        <dbReference type="ChEBI" id="CHEBI:57836"/>
        <dbReference type="ChEBI" id="CHEBI:58456"/>
        <dbReference type="EC" id="3.1.3.67"/>
    </reaction>
    <physiologicalReaction direction="left-to-right" evidence="14">
        <dbReference type="Rhea" id="RHEA:25018"/>
    </physiologicalReaction>
</comment>
<feature type="compositionally biased region" description="Polar residues" evidence="20">
    <location>
        <begin position="419"/>
        <end position="428"/>
    </location>
</feature>
<evidence type="ECO:0000256" key="16">
    <source>
        <dbReference type="ARBA" id="ARBA00044309"/>
    </source>
</evidence>
<keyword evidence="25" id="KW-1185">Reference proteome</keyword>
<evidence type="ECO:0000256" key="18">
    <source>
        <dbReference type="ARBA" id="ARBA00048832"/>
    </source>
</evidence>
<evidence type="ECO:0000256" key="9">
    <source>
        <dbReference type="ARBA" id="ARBA00023098"/>
    </source>
</evidence>
<comment type="catalytic activity">
    <reaction evidence="17">
        <text>O-phospho-L-seryl-[protein] + H2O = L-seryl-[protein] + phosphate</text>
        <dbReference type="Rhea" id="RHEA:20629"/>
        <dbReference type="Rhea" id="RHEA-COMP:9863"/>
        <dbReference type="Rhea" id="RHEA-COMP:11604"/>
        <dbReference type="ChEBI" id="CHEBI:15377"/>
        <dbReference type="ChEBI" id="CHEBI:29999"/>
        <dbReference type="ChEBI" id="CHEBI:43474"/>
        <dbReference type="ChEBI" id="CHEBI:83421"/>
        <dbReference type="EC" id="3.1.3.16"/>
    </reaction>
    <physiologicalReaction direction="left-to-right" evidence="17">
        <dbReference type="Rhea" id="RHEA:20630"/>
    </physiologicalReaction>
</comment>
<dbReference type="PROSITE" id="PS51182">
    <property type="entry name" value="C2_TENSIN"/>
    <property type="match status" value="1"/>
</dbReference>
<dbReference type="SUPFAM" id="SSF49562">
    <property type="entry name" value="C2 domain (Calcium/lipid-binding domain, CaLB)"/>
    <property type="match status" value="1"/>
</dbReference>
<dbReference type="InterPro" id="IPR051281">
    <property type="entry name" value="Dual-spec_lipid-protein_phosph"/>
</dbReference>
<dbReference type="InterPro" id="IPR029023">
    <property type="entry name" value="Tensin_phosphatase"/>
</dbReference>
<dbReference type="InterPro" id="IPR035892">
    <property type="entry name" value="C2_domain_sf"/>
</dbReference>
<feature type="compositionally biased region" description="Acidic residues" evidence="20">
    <location>
        <begin position="477"/>
        <end position="492"/>
    </location>
</feature>
<reference evidence="24" key="1">
    <citation type="journal article" date="2019" name="bioRxiv">
        <title>The Genome of the Zebra Mussel, Dreissena polymorpha: A Resource for Invasive Species Research.</title>
        <authorList>
            <person name="McCartney M.A."/>
            <person name="Auch B."/>
            <person name="Kono T."/>
            <person name="Mallez S."/>
            <person name="Zhang Y."/>
            <person name="Obille A."/>
            <person name="Becker A."/>
            <person name="Abrahante J.E."/>
            <person name="Garbe J."/>
            <person name="Badalamenti J.P."/>
            <person name="Herman A."/>
            <person name="Mangelson H."/>
            <person name="Liachko I."/>
            <person name="Sullivan S."/>
            <person name="Sone E.D."/>
            <person name="Koren S."/>
            <person name="Silverstein K.A.T."/>
            <person name="Beckman K.B."/>
            <person name="Gohl D.M."/>
        </authorList>
    </citation>
    <scope>NUCLEOTIDE SEQUENCE</scope>
    <source>
        <strain evidence="24">Duluth1</strain>
        <tissue evidence="24">Whole animal</tissue>
    </source>
</reference>
<dbReference type="GO" id="GO:0050793">
    <property type="term" value="P:regulation of developmental process"/>
    <property type="evidence" value="ECO:0007669"/>
    <property type="project" value="UniProtKB-ARBA"/>
</dbReference>
<evidence type="ECO:0000256" key="13">
    <source>
        <dbReference type="ARBA" id="ARBA00043734"/>
    </source>
</evidence>
<keyword evidence="8" id="KW-0904">Protein phosphatase</keyword>
<comment type="catalytic activity">
    <reaction evidence="18">
        <text>O-phospho-L-threonyl-[protein] + H2O = L-threonyl-[protein] + phosphate</text>
        <dbReference type="Rhea" id="RHEA:47004"/>
        <dbReference type="Rhea" id="RHEA-COMP:11060"/>
        <dbReference type="Rhea" id="RHEA-COMP:11605"/>
        <dbReference type="ChEBI" id="CHEBI:15377"/>
        <dbReference type="ChEBI" id="CHEBI:30013"/>
        <dbReference type="ChEBI" id="CHEBI:43474"/>
        <dbReference type="ChEBI" id="CHEBI:61977"/>
        <dbReference type="EC" id="3.1.3.16"/>
    </reaction>
    <physiologicalReaction direction="left-to-right" evidence="18">
        <dbReference type="Rhea" id="RHEA:47005"/>
    </physiologicalReaction>
</comment>
<comment type="catalytic activity">
    <reaction evidence="10">
        <text>1,2-dihexadecanoyl-sn-glycero-3-phospho-(1D-myo-inositol-3,4,5-trisphosphate) + H2O = 1,2-dihexadecanoyl-sn-glycero-3-phospho-(1D-myo-inositol-4,5-bisphosphate) + phosphate</text>
        <dbReference type="Rhea" id="RHEA:43560"/>
        <dbReference type="ChEBI" id="CHEBI:15377"/>
        <dbReference type="ChEBI" id="CHEBI:43474"/>
        <dbReference type="ChEBI" id="CHEBI:83420"/>
        <dbReference type="ChEBI" id="CHEBI:83423"/>
    </reaction>
    <physiologicalReaction direction="left-to-right" evidence="10">
        <dbReference type="Rhea" id="RHEA:43561"/>
    </physiologicalReaction>
</comment>
<organism evidence="24 25">
    <name type="scientific">Dreissena polymorpha</name>
    <name type="common">Zebra mussel</name>
    <name type="synonym">Mytilus polymorpha</name>
    <dbReference type="NCBI Taxonomy" id="45954"/>
    <lineage>
        <taxon>Eukaryota</taxon>
        <taxon>Metazoa</taxon>
        <taxon>Spiralia</taxon>
        <taxon>Lophotrochozoa</taxon>
        <taxon>Mollusca</taxon>
        <taxon>Bivalvia</taxon>
        <taxon>Autobranchia</taxon>
        <taxon>Heteroconchia</taxon>
        <taxon>Euheterodonta</taxon>
        <taxon>Imparidentia</taxon>
        <taxon>Neoheterodontei</taxon>
        <taxon>Myida</taxon>
        <taxon>Dreissenoidea</taxon>
        <taxon>Dreissenidae</taxon>
        <taxon>Dreissena</taxon>
    </lineage>
</organism>
<dbReference type="AlphaFoldDB" id="A0A9D4MC55"/>
<evidence type="ECO:0000256" key="8">
    <source>
        <dbReference type="ARBA" id="ARBA00022912"/>
    </source>
</evidence>
<sequence length="499" mass="56755">MSSVLKGLVSRNKRRFQEDGFDLDLTYIYPNIIAMGFPAEKLEGVYRNKLDDVLRFLDTRHKGHYRVYNLCSERVYDGCKFHNRVVLFPFDDHHPPPIELIRPFCDDLDAWLMMDEKNIAAIHCKAGKGRTGVMICAYLLHRQKFLDATKCLEYYGKTRTRDGKGVTIPSQRRYVEYYGHLLTHNLEYKKTALIMTGAKFNSLPQLNSGPFSVMYDVYCSGVKLGSSQLYEMDVPKDKKERNKEQKMNLPKGIVVCGDICVDFFHKPLRIGSKKERIFQCWFNTFFVEDTNIRDHGQRMRYITMAMKKAELDKANKDKTNKIYSPEFKVVFFFETISDEILGNGSLPHALTTDGIYPVSSRGRESNIAAYQKLSDLAKNDQSKYSTVVEDLSGLTVGSDVVWTVSGTDNHIAANGRSIPPSSQSMTQFNEHDPNLSVHRRNPGSKTGLGKTSPAVDRRGNLMHAESESSMDTFTSLDQEDDFSDSDTDDEWTGCDVSAV</sequence>
<evidence type="ECO:0000259" key="23">
    <source>
        <dbReference type="PROSITE" id="PS51182"/>
    </source>
</evidence>
<dbReference type="GO" id="GO:0008285">
    <property type="term" value="P:negative regulation of cell population proliferation"/>
    <property type="evidence" value="ECO:0007669"/>
    <property type="project" value="TreeGrafter"/>
</dbReference>
<dbReference type="SMART" id="SM01301">
    <property type="entry name" value="PTPlike_phytase"/>
    <property type="match status" value="1"/>
</dbReference>
<protein>
    <recommendedName>
        <fullName evidence="12">Phosphatidylinositol 3,4,5-trisphosphate 3-phosphatase and dual-specificity protein phosphatase PTEN</fullName>
        <ecNumber evidence="5">3.1.3.16</ecNumber>
        <ecNumber evidence="4">3.1.3.48</ecNumber>
        <ecNumber evidence="3">3.1.3.67</ecNumber>
    </recommendedName>
    <alternativeName>
        <fullName evidence="16">Inositol polyphosphate 3-phosphatase</fullName>
    </alternativeName>
</protein>
<dbReference type="EC" id="3.1.3.67" evidence="3"/>
<comment type="subcellular location">
    <subcellularLocation>
        <location evidence="1">Cytoplasm</location>
    </subcellularLocation>
</comment>
<dbReference type="CDD" id="cd14509">
    <property type="entry name" value="PTP_PTEN"/>
    <property type="match status" value="1"/>
</dbReference>
<evidence type="ECO:0000256" key="15">
    <source>
        <dbReference type="ARBA" id="ARBA00043762"/>
    </source>
</evidence>
<dbReference type="InterPro" id="IPR000387">
    <property type="entry name" value="Tyr_Pase_dom"/>
</dbReference>
<accession>A0A9D4MC55</accession>
<dbReference type="GO" id="GO:0048870">
    <property type="term" value="P:cell motility"/>
    <property type="evidence" value="ECO:0007669"/>
    <property type="project" value="TreeGrafter"/>
</dbReference>
<dbReference type="SMART" id="SM01326">
    <property type="entry name" value="PTEN_C2"/>
    <property type="match status" value="1"/>
</dbReference>
<gene>
    <name evidence="24" type="ORF">DPMN_035597</name>
</gene>
<dbReference type="GO" id="GO:0004725">
    <property type="term" value="F:protein tyrosine phosphatase activity"/>
    <property type="evidence" value="ECO:0007669"/>
    <property type="project" value="UniProtKB-EC"/>
</dbReference>
<dbReference type="PROSITE" id="PS51181">
    <property type="entry name" value="PPASE_TENSIN"/>
    <property type="match status" value="1"/>
</dbReference>
<dbReference type="EC" id="3.1.3.16" evidence="5"/>
<dbReference type="Gene3D" id="2.60.40.1110">
    <property type="match status" value="1"/>
</dbReference>
<evidence type="ECO:0000256" key="7">
    <source>
        <dbReference type="ARBA" id="ARBA00022801"/>
    </source>
</evidence>
<evidence type="ECO:0000259" key="21">
    <source>
        <dbReference type="PROSITE" id="PS50056"/>
    </source>
</evidence>
<dbReference type="PANTHER" id="PTHR12305">
    <property type="entry name" value="PHOSPHATASE WITH HOMOLOGY TO TENSIN"/>
    <property type="match status" value="1"/>
</dbReference>
<dbReference type="GO" id="GO:0005634">
    <property type="term" value="C:nucleus"/>
    <property type="evidence" value="ECO:0007669"/>
    <property type="project" value="TreeGrafter"/>
</dbReference>
<dbReference type="PROSITE" id="PS50056">
    <property type="entry name" value="TYR_PHOSPHATASE_2"/>
    <property type="match status" value="1"/>
</dbReference>
<dbReference type="GO" id="GO:0005886">
    <property type="term" value="C:plasma membrane"/>
    <property type="evidence" value="ECO:0007669"/>
    <property type="project" value="TreeGrafter"/>
</dbReference>
<comment type="catalytic activity">
    <reaction evidence="13">
        <text>1D-myo-inositol 1,3,4,5-tetrakisphosphate + H2O = 1D-myo-inositol 1,4,5-trisphosphate + phosphate</text>
        <dbReference type="Rhea" id="RHEA:77155"/>
        <dbReference type="ChEBI" id="CHEBI:15377"/>
        <dbReference type="ChEBI" id="CHEBI:43474"/>
        <dbReference type="ChEBI" id="CHEBI:57895"/>
        <dbReference type="ChEBI" id="CHEBI:203600"/>
    </reaction>
    <physiologicalReaction direction="left-to-right" evidence="13">
        <dbReference type="Rhea" id="RHEA:77156"/>
    </physiologicalReaction>
</comment>
<dbReference type="SUPFAM" id="SSF52799">
    <property type="entry name" value="(Phosphotyrosine protein) phosphatases II"/>
    <property type="match status" value="1"/>
</dbReference>
<dbReference type="PANTHER" id="PTHR12305:SF81">
    <property type="entry name" value="PHOSPHATIDYLINOSITOL 3,4,5-TRISPHOSPHATE 3-PHOSPHATASE AND DUAL-SPECIFICITY PROTEIN PHOSPHATASE PTEN"/>
    <property type="match status" value="1"/>
</dbReference>
<feature type="domain" description="Phosphatase tensin-type" evidence="22">
    <location>
        <begin position="14"/>
        <end position="185"/>
    </location>
</feature>
<dbReference type="Pfam" id="PF22785">
    <property type="entry name" value="Tc-R-P"/>
    <property type="match status" value="1"/>
</dbReference>
<feature type="region of interest" description="Disordered" evidence="20">
    <location>
        <begin position="414"/>
        <end position="499"/>
    </location>
</feature>
<comment type="catalytic activity">
    <reaction evidence="15">
        <text>1D-myo-inositol 1,3,4,5,6-pentakisphosphate + H2O = 1D-myo-inositol 1,4,5,6-tetrakisphosphate + phosphate</text>
        <dbReference type="Rhea" id="RHEA:77143"/>
        <dbReference type="ChEBI" id="CHEBI:15377"/>
        <dbReference type="ChEBI" id="CHEBI:43474"/>
        <dbReference type="ChEBI" id="CHEBI:57627"/>
        <dbReference type="ChEBI" id="CHEBI:57733"/>
    </reaction>
    <physiologicalReaction direction="left-to-right" evidence="15">
        <dbReference type="Rhea" id="RHEA:77144"/>
    </physiologicalReaction>
</comment>
<evidence type="ECO:0000256" key="10">
    <source>
        <dbReference type="ARBA" id="ARBA00034256"/>
    </source>
</evidence>
<reference evidence="24" key="2">
    <citation type="submission" date="2020-11" db="EMBL/GenBank/DDBJ databases">
        <authorList>
            <person name="McCartney M.A."/>
            <person name="Auch B."/>
            <person name="Kono T."/>
            <person name="Mallez S."/>
            <person name="Becker A."/>
            <person name="Gohl D.M."/>
            <person name="Silverstein K.A.T."/>
            <person name="Koren S."/>
            <person name="Bechman K.B."/>
            <person name="Herman A."/>
            <person name="Abrahante J.E."/>
            <person name="Garbe J."/>
        </authorList>
    </citation>
    <scope>NUCLEOTIDE SEQUENCE</scope>
    <source>
        <strain evidence="24">Duluth1</strain>
        <tissue evidence="24">Whole animal</tissue>
    </source>
</reference>
<comment type="caution">
    <text evidence="24">The sequence shown here is derived from an EMBL/GenBank/DDBJ whole genome shotgun (WGS) entry which is preliminary data.</text>
</comment>
<keyword evidence="9" id="KW-0443">Lipid metabolism</keyword>
<evidence type="ECO:0000256" key="2">
    <source>
        <dbReference type="ARBA" id="ARBA00007881"/>
    </source>
</evidence>
<dbReference type="PROSITE" id="PS00383">
    <property type="entry name" value="TYR_PHOSPHATASE_1"/>
    <property type="match status" value="1"/>
</dbReference>
<evidence type="ECO:0000256" key="4">
    <source>
        <dbReference type="ARBA" id="ARBA00013064"/>
    </source>
</evidence>
<evidence type="ECO:0000256" key="17">
    <source>
        <dbReference type="ARBA" id="ARBA00047986"/>
    </source>
</evidence>
<evidence type="ECO:0000256" key="11">
    <source>
        <dbReference type="ARBA" id="ARBA00034268"/>
    </source>
</evidence>
<evidence type="ECO:0000259" key="22">
    <source>
        <dbReference type="PROSITE" id="PS51181"/>
    </source>
</evidence>
<dbReference type="GO" id="GO:0005829">
    <property type="term" value="C:cytosol"/>
    <property type="evidence" value="ECO:0007669"/>
    <property type="project" value="TreeGrafter"/>
</dbReference>
<comment type="similarity">
    <text evidence="2">Belongs to the PTEN phosphatase protein family.</text>
</comment>
<evidence type="ECO:0000256" key="20">
    <source>
        <dbReference type="SAM" id="MobiDB-lite"/>
    </source>
</evidence>
<dbReference type="FunFam" id="3.90.190.10:FF:000029">
    <property type="entry name" value="Phosphatidylinositol 3,4,5-trisphosphate 3-phosphatase and dual-specificity protein phosphatase PTEN"/>
    <property type="match status" value="1"/>
</dbReference>
<dbReference type="EC" id="3.1.3.48" evidence="4"/>
<feature type="domain" description="C2 tensin-type" evidence="23">
    <location>
        <begin position="190"/>
        <end position="336"/>
    </location>
</feature>
<keyword evidence="6" id="KW-0963">Cytoplasm</keyword>
<dbReference type="GO" id="GO:0043491">
    <property type="term" value="P:phosphatidylinositol 3-kinase/protein kinase B signal transduction"/>
    <property type="evidence" value="ECO:0007669"/>
    <property type="project" value="TreeGrafter"/>
</dbReference>
<dbReference type="InterPro" id="IPR016130">
    <property type="entry name" value="Tyr_Pase_AS"/>
</dbReference>
<dbReference type="InterPro" id="IPR014020">
    <property type="entry name" value="Tensin_C2-dom"/>
</dbReference>
<name>A0A9D4MC55_DREPO</name>
<dbReference type="GO" id="GO:0046856">
    <property type="term" value="P:phosphatidylinositol dephosphorylation"/>
    <property type="evidence" value="ECO:0007669"/>
    <property type="project" value="TreeGrafter"/>
</dbReference>
<proteinExistence type="inferred from homology"/>
<evidence type="ECO:0000313" key="25">
    <source>
        <dbReference type="Proteomes" id="UP000828390"/>
    </source>
</evidence>
<dbReference type="Pfam" id="PF10409">
    <property type="entry name" value="PTEN_C2"/>
    <property type="match status" value="1"/>
</dbReference>
<comment type="catalytic activity">
    <reaction evidence="19">
        <text>O-phospho-L-tyrosyl-[protein] + H2O = L-tyrosyl-[protein] + phosphate</text>
        <dbReference type="Rhea" id="RHEA:10684"/>
        <dbReference type="Rhea" id="RHEA-COMP:10136"/>
        <dbReference type="Rhea" id="RHEA-COMP:20101"/>
        <dbReference type="ChEBI" id="CHEBI:15377"/>
        <dbReference type="ChEBI" id="CHEBI:43474"/>
        <dbReference type="ChEBI" id="CHEBI:46858"/>
        <dbReference type="ChEBI" id="CHEBI:61978"/>
        <dbReference type="EC" id="3.1.3.48"/>
    </reaction>
    <physiologicalReaction direction="left-to-right" evidence="19">
        <dbReference type="Rhea" id="RHEA:10685"/>
    </physiologicalReaction>
</comment>
<evidence type="ECO:0000256" key="6">
    <source>
        <dbReference type="ARBA" id="ARBA00022490"/>
    </source>
</evidence>
<dbReference type="Gene3D" id="3.90.190.10">
    <property type="entry name" value="Protein tyrosine phosphatase superfamily"/>
    <property type="match status" value="1"/>
</dbReference>
<dbReference type="InterPro" id="IPR045101">
    <property type="entry name" value="PTP_PTEN"/>
</dbReference>
<evidence type="ECO:0000313" key="24">
    <source>
        <dbReference type="EMBL" id="KAH3872381.1"/>
    </source>
</evidence>
<dbReference type="GO" id="GO:0004722">
    <property type="term" value="F:protein serine/threonine phosphatase activity"/>
    <property type="evidence" value="ECO:0007669"/>
    <property type="project" value="UniProtKB-EC"/>
</dbReference>
<dbReference type="OrthoDB" id="16692at2759"/>
<evidence type="ECO:0000256" key="14">
    <source>
        <dbReference type="ARBA" id="ARBA00043760"/>
    </source>
</evidence>
<evidence type="ECO:0000256" key="19">
    <source>
        <dbReference type="ARBA" id="ARBA00051341"/>
    </source>
</evidence>
<evidence type="ECO:0000256" key="3">
    <source>
        <dbReference type="ARBA" id="ARBA00013015"/>
    </source>
</evidence>
<evidence type="ECO:0000256" key="5">
    <source>
        <dbReference type="ARBA" id="ARBA00013081"/>
    </source>
</evidence>
<dbReference type="GO" id="GO:0051896">
    <property type="term" value="P:regulation of phosphatidylinositol 3-kinase/protein kinase B signal transduction"/>
    <property type="evidence" value="ECO:0007669"/>
    <property type="project" value="TreeGrafter"/>
</dbReference>
<evidence type="ECO:0000256" key="12">
    <source>
        <dbReference type="ARBA" id="ARBA00034338"/>
    </source>
</evidence>
<dbReference type="EMBL" id="JAIWYP010000002">
    <property type="protein sequence ID" value="KAH3872381.1"/>
    <property type="molecule type" value="Genomic_DNA"/>
</dbReference>
<dbReference type="Proteomes" id="UP000828390">
    <property type="component" value="Unassembled WGS sequence"/>
</dbReference>
<feature type="domain" description="Tyrosine specific protein phosphatases" evidence="21">
    <location>
        <begin position="122"/>
        <end position="159"/>
    </location>
</feature>